<evidence type="ECO:0000256" key="9">
    <source>
        <dbReference type="PIRSR" id="PIRSR000898-3"/>
    </source>
</evidence>
<dbReference type="InterPro" id="IPR029052">
    <property type="entry name" value="Metallo-depent_PP-like"/>
</dbReference>
<feature type="binding site" evidence="8">
    <location>
        <position position="201"/>
    </location>
    <ligand>
        <name>Fe cation</name>
        <dbReference type="ChEBI" id="CHEBI:24875"/>
        <label>2</label>
    </ligand>
</feature>
<feature type="glycosylation site" description="N-linked (GlcNAc...) asparagine" evidence="9">
    <location>
        <position position="116"/>
    </location>
</feature>
<dbReference type="SUPFAM" id="SSF56300">
    <property type="entry name" value="Metallo-dependent phosphatases"/>
    <property type="match status" value="1"/>
</dbReference>
<keyword evidence="5" id="KW-0378">Hydrolase</keyword>
<comment type="caution">
    <text evidence="12">The sequence shown here is derived from an EMBL/GenBank/DDBJ whole genome shotgun (WGS) entry which is preliminary data.</text>
</comment>
<evidence type="ECO:0000256" key="4">
    <source>
        <dbReference type="ARBA" id="ARBA00022729"/>
    </source>
</evidence>
<dbReference type="GO" id="GO:0003993">
    <property type="term" value="F:acid phosphatase activity"/>
    <property type="evidence" value="ECO:0007669"/>
    <property type="project" value="UniProtKB-EC"/>
</dbReference>
<keyword evidence="4 10" id="KW-0732">Signal</keyword>
<evidence type="ECO:0000256" key="1">
    <source>
        <dbReference type="ARBA" id="ARBA00000032"/>
    </source>
</evidence>
<evidence type="ECO:0000259" key="11">
    <source>
        <dbReference type="Pfam" id="PF00149"/>
    </source>
</evidence>
<evidence type="ECO:0000256" key="10">
    <source>
        <dbReference type="SAM" id="SignalP"/>
    </source>
</evidence>
<evidence type="ECO:0000256" key="2">
    <source>
        <dbReference type="ARBA" id="ARBA00012646"/>
    </source>
</evidence>
<dbReference type="AlphaFoldDB" id="A0A7J7TYJ5"/>
<dbReference type="PIRSF" id="PIRSF000898">
    <property type="entry name" value="Acid_Ptase_5"/>
    <property type="match status" value="1"/>
</dbReference>
<evidence type="ECO:0000313" key="13">
    <source>
        <dbReference type="Proteomes" id="UP000585614"/>
    </source>
</evidence>
<dbReference type="EC" id="3.1.3.2" evidence="2"/>
<comment type="cofactor">
    <cofactor evidence="8">
        <name>Fe cation</name>
        <dbReference type="ChEBI" id="CHEBI:24875"/>
    </cofactor>
    <text evidence="8">Binds 2 iron ions per subunit.</text>
</comment>
<feature type="chain" id="PRO_5029464121" description="Tartrate-resistant acid phosphatase type 5" evidence="10">
    <location>
        <begin position="22"/>
        <end position="289"/>
    </location>
</feature>
<dbReference type="Pfam" id="PF00149">
    <property type="entry name" value="Metallophos"/>
    <property type="match status" value="1"/>
</dbReference>
<feature type="binding site" evidence="8">
    <location>
        <position position="110"/>
    </location>
    <ligand>
        <name>Fe cation</name>
        <dbReference type="ChEBI" id="CHEBI:24875"/>
        <label>2</label>
    </ligand>
</feature>
<dbReference type="Gene3D" id="3.60.21.10">
    <property type="match status" value="2"/>
</dbReference>
<feature type="binding site" evidence="8">
    <location>
        <position position="33"/>
    </location>
    <ligand>
        <name>Fe cation</name>
        <dbReference type="ChEBI" id="CHEBI:24875"/>
        <label>1</label>
    </ligand>
</feature>
<comment type="catalytic activity">
    <reaction evidence="1">
        <text>a phosphate monoester + H2O = an alcohol + phosphate</text>
        <dbReference type="Rhea" id="RHEA:15017"/>
        <dbReference type="ChEBI" id="CHEBI:15377"/>
        <dbReference type="ChEBI" id="CHEBI:30879"/>
        <dbReference type="ChEBI" id="CHEBI:43474"/>
        <dbReference type="ChEBI" id="CHEBI:67140"/>
        <dbReference type="EC" id="3.1.3.2"/>
    </reaction>
</comment>
<dbReference type="InterPro" id="IPR024927">
    <property type="entry name" value="Acid_PPase"/>
</dbReference>
<name>A0A7J7TYJ5_RHIFE</name>
<evidence type="ECO:0000256" key="8">
    <source>
        <dbReference type="PIRSR" id="PIRSR000898-1"/>
    </source>
</evidence>
<gene>
    <name evidence="12" type="ORF">mRhiFer1_000219</name>
</gene>
<dbReference type="Proteomes" id="UP000585614">
    <property type="component" value="Unassembled WGS sequence"/>
</dbReference>
<feature type="binding site" evidence="8">
    <location>
        <position position="74"/>
    </location>
    <ligand>
        <name>Fe cation</name>
        <dbReference type="ChEBI" id="CHEBI:24875"/>
        <label>1</label>
    </ligand>
</feature>
<keyword evidence="8" id="KW-0479">Metal-binding</keyword>
<dbReference type="CDD" id="cd07378">
    <property type="entry name" value="MPP_ACP5"/>
    <property type="match status" value="1"/>
</dbReference>
<dbReference type="PANTHER" id="PTHR10161">
    <property type="entry name" value="TARTRATE-RESISTANT ACID PHOSPHATASE TYPE 5"/>
    <property type="match status" value="1"/>
</dbReference>
<dbReference type="InterPro" id="IPR004843">
    <property type="entry name" value="Calcineurin-like_PHP"/>
</dbReference>
<dbReference type="GO" id="GO:0046872">
    <property type="term" value="F:metal ion binding"/>
    <property type="evidence" value="ECO:0007669"/>
    <property type="project" value="UniProtKB-KW"/>
</dbReference>
<keyword evidence="8" id="KW-0408">Iron</keyword>
<feature type="binding site" evidence="8">
    <location>
        <position position="166"/>
    </location>
    <ligand>
        <name>Fe cation</name>
        <dbReference type="ChEBI" id="CHEBI:24875"/>
        <label>2</label>
    </ligand>
</feature>
<evidence type="ECO:0000256" key="3">
    <source>
        <dbReference type="ARBA" id="ARBA00015822"/>
    </source>
</evidence>
<feature type="signal peptide" evidence="10">
    <location>
        <begin position="1"/>
        <end position="21"/>
    </location>
</feature>
<dbReference type="GO" id="GO:0045453">
    <property type="term" value="P:bone resorption"/>
    <property type="evidence" value="ECO:0007669"/>
    <property type="project" value="TreeGrafter"/>
</dbReference>
<evidence type="ECO:0000256" key="5">
    <source>
        <dbReference type="ARBA" id="ARBA00022801"/>
    </source>
</evidence>
<feature type="binding site" evidence="8">
    <location>
        <position position="71"/>
    </location>
    <ligand>
        <name>Fe cation</name>
        <dbReference type="ChEBI" id="CHEBI:24875"/>
        <label>2</label>
    </ligand>
</feature>
<evidence type="ECO:0000313" key="12">
    <source>
        <dbReference type="EMBL" id="KAF6305653.1"/>
    </source>
</evidence>
<feature type="binding site" evidence="8">
    <location>
        <position position="203"/>
    </location>
    <ligand>
        <name>Fe cation</name>
        <dbReference type="ChEBI" id="CHEBI:24875"/>
        <label>1</label>
    </ligand>
</feature>
<feature type="binding site" evidence="8">
    <location>
        <position position="71"/>
    </location>
    <ligand>
        <name>Fe cation</name>
        <dbReference type="ChEBI" id="CHEBI:24875"/>
        <label>1</label>
    </ligand>
</feature>
<proteinExistence type="predicted"/>
<sequence>MDTRTVLLILQASLVLPLADSTAPILRFVAVGDWGGVPNAPFYTARETANAKEIARTAKILGTDFILSLGDNFYFTGVQDANDKRFRETFEDVFSAPSLRNVPWYVLAGNHDHLGNVSAQIAYSKISKRCRQPQRPRDTQMARTQLSWLKKQLAAAKEDYVLVAGHYPVWSIAEHGPTHCLVHHLLPLLATYNVTAYLCGHDHNLQYLQDENGTGYILSGAGNFMDPSRRHFRKVPSGYLRFHYGVENSLGGFAYVEISPKEMSVTYIEASGKSLFKTRLPRRARLVSL</sequence>
<protein>
    <recommendedName>
        <fullName evidence="3">Tartrate-resistant acid phosphatase type 5</fullName>
        <ecNumber evidence="2">3.1.3.2</ecNumber>
    </recommendedName>
    <alternativeName>
        <fullName evidence="7">Tartrate-resistant acid ATPase</fullName>
    </alternativeName>
    <alternativeName>
        <fullName evidence="6">Type 5 acid phosphatase</fullName>
    </alternativeName>
</protein>
<dbReference type="InterPro" id="IPR051558">
    <property type="entry name" value="Metallophosphoesterase_PAP"/>
</dbReference>
<reference evidence="12 13" key="1">
    <citation type="journal article" date="2020" name="Nature">
        <title>Six reference-quality genomes reveal evolution of bat adaptations.</title>
        <authorList>
            <person name="Jebb D."/>
            <person name="Huang Z."/>
            <person name="Pippel M."/>
            <person name="Hughes G.M."/>
            <person name="Lavrichenko K."/>
            <person name="Devanna P."/>
            <person name="Winkler S."/>
            <person name="Jermiin L.S."/>
            <person name="Skirmuntt E.C."/>
            <person name="Katzourakis A."/>
            <person name="Burkitt-Gray L."/>
            <person name="Ray D.A."/>
            <person name="Sullivan K.A.M."/>
            <person name="Roscito J.G."/>
            <person name="Kirilenko B.M."/>
            <person name="Davalos L.M."/>
            <person name="Corthals A.P."/>
            <person name="Power M.L."/>
            <person name="Jones G."/>
            <person name="Ransome R.D."/>
            <person name="Dechmann D.K.N."/>
            <person name="Locatelli A.G."/>
            <person name="Puechmaille S.J."/>
            <person name="Fedrigo O."/>
            <person name="Jarvis E.D."/>
            <person name="Hiller M."/>
            <person name="Vernes S.C."/>
            <person name="Myers E.W."/>
            <person name="Teeling E.C."/>
        </authorList>
    </citation>
    <scope>NUCLEOTIDE SEQUENCE [LARGE SCALE GENOMIC DNA]</scope>
    <source>
        <strain evidence="12">MRhiFer1</strain>
        <tissue evidence="12">Lung</tissue>
    </source>
</reference>
<accession>A0A7J7TYJ5</accession>
<dbReference type="EMBL" id="JACAGC010000017">
    <property type="protein sequence ID" value="KAF6305653.1"/>
    <property type="molecule type" value="Genomic_DNA"/>
</dbReference>
<evidence type="ECO:0000256" key="7">
    <source>
        <dbReference type="ARBA" id="ARBA00031589"/>
    </source>
</evidence>
<feature type="domain" description="Calcineurin-like phosphoesterase" evidence="11">
    <location>
        <begin position="26"/>
        <end position="204"/>
    </location>
</feature>
<dbReference type="PANTHER" id="PTHR10161:SF14">
    <property type="entry name" value="TARTRATE-RESISTANT ACID PHOSPHATASE TYPE 5"/>
    <property type="match status" value="1"/>
</dbReference>
<evidence type="ECO:0000256" key="6">
    <source>
        <dbReference type="ARBA" id="ARBA00029999"/>
    </source>
</evidence>
<organism evidence="12 13">
    <name type="scientific">Rhinolophus ferrumequinum</name>
    <name type="common">Greater horseshoe bat</name>
    <dbReference type="NCBI Taxonomy" id="59479"/>
    <lineage>
        <taxon>Eukaryota</taxon>
        <taxon>Metazoa</taxon>
        <taxon>Chordata</taxon>
        <taxon>Craniata</taxon>
        <taxon>Vertebrata</taxon>
        <taxon>Euteleostomi</taxon>
        <taxon>Mammalia</taxon>
        <taxon>Eutheria</taxon>
        <taxon>Laurasiatheria</taxon>
        <taxon>Chiroptera</taxon>
        <taxon>Yinpterochiroptera</taxon>
        <taxon>Rhinolophoidea</taxon>
        <taxon>Rhinolophidae</taxon>
        <taxon>Rhinolophinae</taxon>
        <taxon>Rhinolophus</taxon>
    </lineage>
</organism>